<sequence>MIPKLLLTLYPNQRNVRMNKLLLVILFAVVASLGFHPFQAKNGETPPKFEQIDSVSPSPELSETQKLFDSLHLGSLLNYEAFEQAMVGYRALPAKNKDILTVIDFSLPSTEKRMYVLDLQNKKLLFHTLVAHGRNSGGKYATKFSNKEGSLQSSLGFYLTDATYQGGNGYSLRLAGLEPGINDQAMARAVVIHGADYCSENVIRATGRLGRSYGCPALPRELNKPIIDVIKNGSLLFVYAGDNEYPTNSKVLKNNLDNPSETLLARR</sequence>
<evidence type="ECO:0000313" key="1">
    <source>
        <dbReference type="EMBL" id="SFI64486.1"/>
    </source>
</evidence>
<dbReference type="EMBL" id="FOQO01000005">
    <property type="protein sequence ID" value="SFI64486.1"/>
    <property type="molecule type" value="Genomic_DNA"/>
</dbReference>
<evidence type="ECO:0000313" key="2">
    <source>
        <dbReference type="Proteomes" id="UP000198670"/>
    </source>
</evidence>
<dbReference type="Proteomes" id="UP000198670">
    <property type="component" value="Unassembled WGS sequence"/>
</dbReference>
<keyword evidence="2" id="KW-1185">Reference proteome</keyword>
<dbReference type="AlphaFoldDB" id="A0A1I3JWE5"/>
<dbReference type="InterPro" id="IPR032676">
    <property type="entry name" value="YkuD_2"/>
</dbReference>
<organism evidence="1 2">
    <name type="scientific">Parapedobacter indicus</name>
    <dbReference type="NCBI Taxonomy" id="1477437"/>
    <lineage>
        <taxon>Bacteria</taxon>
        <taxon>Pseudomonadati</taxon>
        <taxon>Bacteroidota</taxon>
        <taxon>Sphingobacteriia</taxon>
        <taxon>Sphingobacteriales</taxon>
        <taxon>Sphingobacteriaceae</taxon>
        <taxon>Parapedobacter</taxon>
    </lineage>
</organism>
<dbReference type="STRING" id="1477437.SAMN05444682_1058"/>
<dbReference type="PANTHER" id="PTHR38477:SF1">
    <property type="entry name" value="MUREIN L,D-TRANSPEPTIDASE CATALYTIC DOMAIN FAMILY PROTEIN"/>
    <property type="match status" value="1"/>
</dbReference>
<dbReference type="Pfam" id="PF13645">
    <property type="entry name" value="YkuD_2"/>
    <property type="match status" value="1"/>
</dbReference>
<name>A0A1I3JWE5_9SPHI</name>
<gene>
    <name evidence="1" type="ORF">SAMN05444682_1058</name>
</gene>
<accession>A0A1I3JWE5</accession>
<reference evidence="1 2" key="1">
    <citation type="submission" date="2016-10" db="EMBL/GenBank/DDBJ databases">
        <authorList>
            <person name="de Groot N.N."/>
        </authorList>
    </citation>
    <scope>NUCLEOTIDE SEQUENCE [LARGE SCALE GENOMIC DNA]</scope>
    <source>
        <strain evidence="1 2">RK1</strain>
    </source>
</reference>
<protein>
    <submittedName>
        <fullName evidence="1">L,D-transpeptidase catalytic domain</fullName>
    </submittedName>
</protein>
<proteinExistence type="predicted"/>
<dbReference type="PANTHER" id="PTHR38477">
    <property type="entry name" value="HYPOTHETICAL EXPORTED PROTEIN"/>
    <property type="match status" value="1"/>
</dbReference>